<name>A0A8H2NTB9_PSEFL</name>
<dbReference type="InterPro" id="IPR013762">
    <property type="entry name" value="Integrase-like_cat_sf"/>
</dbReference>
<sequence length="341" mass="37959">MHVSIYKADLSDNRGFKRIAKKLQRNWPSPSTLSLASAQEILSRGLGYRDLHDLQQSADESYTKVTLATQNEARDSIRTSIFAFCKANKITSIDETDLDRLVKLLPLQELRALQGLNLGHSADPTATTVVDIPFDAGRELPTPSNETSAIHAGQPPDIDLHSAPPVKLIDEKGLRFLWEVVQRRGNLRDQSLFAMLLHGLRSRELKYAKPHDFSDFKSGLLMRVRFAKAPSIQGAVLLSDSFAHVVGRYIKEAGLSVNGYLFPSKENSSVPMSSQEMSRIIGSYLREALTDPTQRSVYRIRQSVIANTMKASTLSVSNLMGHLSPKKTLDYISGLKNIQKK</sequence>
<reference evidence="2 3" key="1">
    <citation type="submission" date="2019-09" db="EMBL/GenBank/DDBJ databases">
        <authorList>
            <person name="Chandra G."/>
            <person name="Truman W A."/>
        </authorList>
    </citation>
    <scope>NUCLEOTIDE SEQUENCE [LARGE SCALE GENOMIC DNA]</scope>
    <source>
        <strain evidence="2">PS900</strain>
    </source>
</reference>
<dbReference type="GO" id="GO:0006310">
    <property type="term" value="P:DNA recombination"/>
    <property type="evidence" value="ECO:0007669"/>
    <property type="project" value="UniProtKB-KW"/>
</dbReference>
<evidence type="ECO:0000313" key="3">
    <source>
        <dbReference type="Proteomes" id="UP000325723"/>
    </source>
</evidence>
<dbReference type="EMBL" id="CABVIE010000010">
    <property type="protein sequence ID" value="VVP12312.1"/>
    <property type="molecule type" value="Genomic_DNA"/>
</dbReference>
<dbReference type="RefSeq" id="WP_150758281.1">
    <property type="nucleotide sequence ID" value="NZ_CABVIE010000010.1"/>
</dbReference>
<organism evidence="2 3">
    <name type="scientific">Pseudomonas fluorescens</name>
    <dbReference type="NCBI Taxonomy" id="294"/>
    <lineage>
        <taxon>Bacteria</taxon>
        <taxon>Pseudomonadati</taxon>
        <taxon>Pseudomonadota</taxon>
        <taxon>Gammaproteobacteria</taxon>
        <taxon>Pseudomonadales</taxon>
        <taxon>Pseudomonadaceae</taxon>
        <taxon>Pseudomonas</taxon>
    </lineage>
</organism>
<comment type="caution">
    <text evidence="2">The sequence shown here is derived from an EMBL/GenBank/DDBJ whole genome shotgun (WGS) entry which is preliminary data.</text>
</comment>
<dbReference type="InterPro" id="IPR011010">
    <property type="entry name" value="DNA_brk_join_enz"/>
</dbReference>
<accession>A0A8H2NTB9</accession>
<protein>
    <submittedName>
        <fullName evidence="2">Uncharacterized protein</fullName>
    </submittedName>
</protein>
<keyword evidence="1" id="KW-0233">DNA recombination</keyword>
<dbReference type="Proteomes" id="UP000325723">
    <property type="component" value="Unassembled WGS sequence"/>
</dbReference>
<dbReference type="GO" id="GO:0003677">
    <property type="term" value="F:DNA binding"/>
    <property type="evidence" value="ECO:0007669"/>
    <property type="project" value="InterPro"/>
</dbReference>
<dbReference type="GO" id="GO:0015074">
    <property type="term" value="P:DNA integration"/>
    <property type="evidence" value="ECO:0007669"/>
    <property type="project" value="InterPro"/>
</dbReference>
<evidence type="ECO:0000313" key="2">
    <source>
        <dbReference type="EMBL" id="VVP12312.1"/>
    </source>
</evidence>
<dbReference type="Gene3D" id="1.10.443.10">
    <property type="entry name" value="Intergrase catalytic core"/>
    <property type="match status" value="1"/>
</dbReference>
<evidence type="ECO:0000256" key="1">
    <source>
        <dbReference type="ARBA" id="ARBA00023172"/>
    </source>
</evidence>
<dbReference type="AlphaFoldDB" id="A0A8H2NTB9"/>
<proteinExistence type="predicted"/>
<gene>
    <name evidence="2" type="ORF">PS900_03407</name>
</gene>
<dbReference type="SUPFAM" id="SSF56349">
    <property type="entry name" value="DNA breaking-rejoining enzymes"/>
    <property type="match status" value="1"/>
</dbReference>